<reference evidence="5" key="1">
    <citation type="submission" date="2014-01" db="EMBL/GenBank/DDBJ databases">
        <authorList>
            <person name="Aslett M."/>
        </authorList>
    </citation>
    <scope>NUCLEOTIDE SEQUENCE</scope>
</reference>
<accession>A0A077Z0L2</accession>
<dbReference type="EMBL" id="HG805860">
    <property type="protein sequence ID" value="CDW53581.1"/>
    <property type="molecule type" value="Genomic_DNA"/>
</dbReference>
<evidence type="ECO:0000256" key="1">
    <source>
        <dbReference type="SAM" id="Coils"/>
    </source>
</evidence>
<dbReference type="GO" id="GO:0005769">
    <property type="term" value="C:early endosome"/>
    <property type="evidence" value="ECO:0007669"/>
    <property type="project" value="TreeGrafter"/>
</dbReference>
<dbReference type="PANTHER" id="PTHR21448">
    <property type="entry name" value="SMOOTH MUSCLE MYOSIN HEAVY CHAIN-RELATED"/>
    <property type="match status" value="1"/>
</dbReference>
<gene>
    <name evidence="5" type="ORF">TTRE_0000184601</name>
</gene>
<feature type="coiled-coil region" evidence="1">
    <location>
        <begin position="43"/>
        <end position="102"/>
    </location>
</feature>
<dbReference type="InterPro" id="IPR019348">
    <property type="entry name" value="PPP1R21_six_helix"/>
</dbReference>
<protein>
    <submittedName>
        <fullName evidence="5">TTKRSYEDQ domain containing protein</fullName>
    </submittedName>
</protein>
<dbReference type="STRING" id="36087.A0A077Z0L2"/>
<feature type="compositionally biased region" description="Basic and acidic residues" evidence="2">
    <location>
        <begin position="142"/>
        <end position="153"/>
    </location>
</feature>
<dbReference type="InterPro" id="IPR040024">
    <property type="entry name" value="PPP1R21"/>
</dbReference>
<evidence type="ECO:0000259" key="3">
    <source>
        <dbReference type="Pfam" id="PF10212"/>
    </source>
</evidence>
<name>A0A077Z0L2_TRITR</name>
<keyword evidence="6" id="KW-1185">Reference proteome</keyword>
<sequence>MEKMEKALRSERSRLKGHLDLNFRADDVSVTNRQTADRFLKQIEDLRKELKFRTCENEDLQRKLRDMELVHEKEIYGLSEKMKVIQQEADSCRQDLKNAQKVYRSNLQNFEKHMLMCNYKSSISDESFSAYASDLPLPKSRPRNDSAERDRLTSPENAKCEAISSLVIVRRLASIEEESLAPTCDTALEAVNKRFACRLEAFMKSTCSVLDLAEEYRSSVDLQKSSWLHVLLSRFEDLMNSGDALSECLSEKVLMEHELPNATKKLKTDNECFASCLCSLVKVICEIVRYLKSLTSATSELVTDLRPGLSIETDTEHVRACDNELCKAVIMRLTSEIINRTYVNPQIADLKDKMAELERNKFCLEVELGFNALKLEQSKAVNSDKPPSNADEDKARAMYQAQIQTLIRKVQMCQGKATYFQNEADELSAAIKVLDAKKIDLEDRLQQNEEHVALLMDELERTRYGYENQLSSLSEHMAQMNQRIATQADEIDLLRAFKKKV</sequence>
<feature type="domain" description="Protein phosphatase 1 regulatory subunit 21 six-helix bundle" evidence="3">
    <location>
        <begin position="171"/>
        <end position="292"/>
    </location>
</feature>
<feature type="region of interest" description="Disordered" evidence="2">
    <location>
        <begin position="134"/>
        <end position="155"/>
    </location>
</feature>
<dbReference type="OrthoDB" id="5566667at2759"/>
<dbReference type="Pfam" id="PF10212">
    <property type="entry name" value="PPP1R21_helical"/>
    <property type="match status" value="1"/>
</dbReference>
<reference evidence="5" key="2">
    <citation type="submission" date="2014-03" db="EMBL/GenBank/DDBJ databases">
        <title>The whipworm genome and dual-species transcriptomics of an intimate host-pathogen interaction.</title>
        <authorList>
            <person name="Foth B.J."/>
            <person name="Tsai I.J."/>
            <person name="Reid A.J."/>
            <person name="Bancroft A.J."/>
            <person name="Nichol S."/>
            <person name="Tracey A."/>
            <person name="Holroyd N."/>
            <person name="Cotton J.A."/>
            <person name="Stanley E.J."/>
            <person name="Zarowiecki M."/>
            <person name="Liu J.Z."/>
            <person name="Huckvale T."/>
            <person name="Cooper P.J."/>
            <person name="Grencis R.K."/>
            <person name="Berriman M."/>
        </authorList>
    </citation>
    <scope>NUCLEOTIDE SEQUENCE [LARGE SCALE GENOMIC DNA]</scope>
</reference>
<dbReference type="PANTHER" id="PTHR21448:SF0">
    <property type="entry name" value="PROTEIN PHOSPHATASE 1 REGULATORY SUBUNIT 21"/>
    <property type="match status" value="1"/>
</dbReference>
<keyword evidence="1" id="KW-0175">Coiled coil</keyword>
<dbReference type="GO" id="GO:0016020">
    <property type="term" value="C:membrane"/>
    <property type="evidence" value="ECO:0007669"/>
    <property type="project" value="TreeGrafter"/>
</dbReference>
<dbReference type="AlphaFoldDB" id="A0A077Z0L2"/>
<dbReference type="Pfam" id="PF21636">
    <property type="entry name" value="PPP1R21_C"/>
    <property type="match status" value="1"/>
</dbReference>
<evidence type="ECO:0000256" key="2">
    <source>
        <dbReference type="SAM" id="MobiDB-lite"/>
    </source>
</evidence>
<evidence type="ECO:0000313" key="6">
    <source>
        <dbReference type="Proteomes" id="UP000030665"/>
    </source>
</evidence>
<proteinExistence type="predicted"/>
<evidence type="ECO:0000313" key="5">
    <source>
        <dbReference type="EMBL" id="CDW53581.1"/>
    </source>
</evidence>
<evidence type="ECO:0000259" key="4">
    <source>
        <dbReference type="Pfam" id="PF21636"/>
    </source>
</evidence>
<feature type="coiled-coil region" evidence="1">
    <location>
        <begin position="424"/>
        <end position="476"/>
    </location>
</feature>
<dbReference type="Proteomes" id="UP000030665">
    <property type="component" value="Unassembled WGS sequence"/>
</dbReference>
<feature type="domain" description="Protein phosphatase 1 regulatory subunit 21 C-terminal" evidence="4">
    <location>
        <begin position="386"/>
        <end position="496"/>
    </location>
</feature>
<dbReference type="InterPro" id="IPR049372">
    <property type="entry name" value="PPP1R21_C"/>
</dbReference>
<organism evidence="5 6">
    <name type="scientific">Trichuris trichiura</name>
    <name type="common">Whipworm</name>
    <name type="synonym">Trichocephalus trichiurus</name>
    <dbReference type="NCBI Taxonomy" id="36087"/>
    <lineage>
        <taxon>Eukaryota</taxon>
        <taxon>Metazoa</taxon>
        <taxon>Ecdysozoa</taxon>
        <taxon>Nematoda</taxon>
        <taxon>Enoplea</taxon>
        <taxon>Dorylaimia</taxon>
        <taxon>Trichinellida</taxon>
        <taxon>Trichuridae</taxon>
        <taxon>Trichuris</taxon>
    </lineage>
</organism>